<proteinExistence type="predicted"/>
<dbReference type="PANTHER" id="PTHR39598:SF1">
    <property type="entry name" value="AUSTINOID BIOSYNTHESIS CLUSTERS PROTEIN F-RELATED"/>
    <property type="match status" value="1"/>
</dbReference>
<evidence type="ECO:0008006" key="3">
    <source>
        <dbReference type="Google" id="ProtNLM"/>
    </source>
</evidence>
<dbReference type="STRING" id="945553.A0A0D2PK20"/>
<dbReference type="OMA" id="TFFMEER"/>
<dbReference type="PANTHER" id="PTHR39598">
    <property type="entry name" value="AUSTINOL SYNTHESIS PROTEIN F-RELATED"/>
    <property type="match status" value="1"/>
</dbReference>
<dbReference type="InterPro" id="IPR032710">
    <property type="entry name" value="NTF2-like_dom_sf"/>
</dbReference>
<organism evidence="1 2">
    <name type="scientific">Hypholoma sublateritium (strain FD-334 SS-4)</name>
    <dbReference type="NCBI Taxonomy" id="945553"/>
    <lineage>
        <taxon>Eukaryota</taxon>
        <taxon>Fungi</taxon>
        <taxon>Dikarya</taxon>
        <taxon>Basidiomycota</taxon>
        <taxon>Agaricomycotina</taxon>
        <taxon>Agaricomycetes</taxon>
        <taxon>Agaricomycetidae</taxon>
        <taxon>Agaricales</taxon>
        <taxon>Agaricineae</taxon>
        <taxon>Strophariaceae</taxon>
        <taxon>Hypholoma</taxon>
    </lineage>
</organism>
<keyword evidence="2" id="KW-1185">Reference proteome</keyword>
<gene>
    <name evidence="1" type="ORF">HYPSUDRAFT_615577</name>
</gene>
<reference evidence="2" key="1">
    <citation type="submission" date="2014-04" db="EMBL/GenBank/DDBJ databases">
        <title>Evolutionary Origins and Diversification of the Mycorrhizal Mutualists.</title>
        <authorList>
            <consortium name="DOE Joint Genome Institute"/>
            <consortium name="Mycorrhizal Genomics Consortium"/>
            <person name="Kohler A."/>
            <person name="Kuo A."/>
            <person name="Nagy L.G."/>
            <person name="Floudas D."/>
            <person name="Copeland A."/>
            <person name="Barry K.W."/>
            <person name="Cichocki N."/>
            <person name="Veneault-Fourrey C."/>
            <person name="LaButti K."/>
            <person name="Lindquist E.A."/>
            <person name="Lipzen A."/>
            <person name="Lundell T."/>
            <person name="Morin E."/>
            <person name="Murat C."/>
            <person name="Riley R."/>
            <person name="Ohm R."/>
            <person name="Sun H."/>
            <person name="Tunlid A."/>
            <person name="Henrissat B."/>
            <person name="Grigoriev I.V."/>
            <person name="Hibbett D.S."/>
            <person name="Martin F."/>
        </authorList>
    </citation>
    <scope>NUCLEOTIDE SEQUENCE [LARGE SCALE GENOMIC DNA]</scope>
    <source>
        <strain evidence="2">FD-334 SS-4</strain>
    </source>
</reference>
<dbReference type="InterPro" id="IPR050977">
    <property type="entry name" value="Fungal_Meroterpenoid_Isomerase"/>
</dbReference>
<sequence>MPFQNFNPSKARGYGWVPPCSPSPYILALLLYLEASENWNYEALMSLFDDSLQHWTLPRSLNRPLLNKRQYGEYLKVVRPTFSTFKVTVNEVIEAENKMSVHASLQAESVKGTAFNGEYILIFHFVPKLPTDDVDALPKICLVKEFIDSAASAKFYIDEKAAKVPHEEKAGRK</sequence>
<dbReference type="AlphaFoldDB" id="A0A0D2PK20"/>
<dbReference type="EMBL" id="KN817520">
    <property type="protein sequence ID" value="KJA28691.1"/>
    <property type="molecule type" value="Genomic_DNA"/>
</dbReference>
<dbReference type="SUPFAM" id="SSF54427">
    <property type="entry name" value="NTF2-like"/>
    <property type="match status" value="1"/>
</dbReference>
<evidence type="ECO:0000313" key="2">
    <source>
        <dbReference type="Proteomes" id="UP000054270"/>
    </source>
</evidence>
<protein>
    <recommendedName>
        <fullName evidence="3">SnoaL-like domain-containing protein</fullName>
    </recommendedName>
</protein>
<evidence type="ECO:0000313" key="1">
    <source>
        <dbReference type="EMBL" id="KJA28691.1"/>
    </source>
</evidence>
<dbReference type="OrthoDB" id="3758478at2759"/>
<accession>A0A0D2PK20</accession>
<dbReference type="Proteomes" id="UP000054270">
    <property type="component" value="Unassembled WGS sequence"/>
</dbReference>
<dbReference type="Gene3D" id="3.10.450.50">
    <property type="match status" value="1"/>
</dbReference>
<name>A0A0D2PK20_HYPSF</name>